<dbReference type="EMBL" id="LR796916">
    <property type="protein sequence ID" value="CAB4175642.1"/>
    <property type="molecule type" value="Genomic_DNA"/>
</dbReference>
<feature type="compositionally biased region" description="Basic and acidic residues" evidence="1">
    <location>
        <begin position="1"/>
        <end position="17"/>
    </location>
</feature>
<feature type="region of interest" description="Disordered" evidence="1">
    <location>
        <begin position="1"/>
        <end position="25"/>
    </location>
</feature>
<evidence type="ECO:0000256" key="1">
    <source>
        <dbReference type="SAM" id="MobiDB-lite"/>
    </source>
</evidence>
<dbReference type="EMBL" id="LR797195">
    <property type="protein sequence ID" value="CAB4193887.1"/>
    <property type="molecule type" value="Genomic_DNA"/>
</dbReference>
<organism evidence="2">
    <name type="scientific">uncultured Caudovirales phage</name>
    <dbReference type="NCBI Taxonomy" id="2100421"/>
    <lineage>
        <taxon>Viruses</taxon>
        <taxon>Duplodnaviria</taxon>
        <taxon>Heunggongvirae</taxon>
        <taxon>Uroviricota</taxon>
        <taxon>Caudoviricetes</taxon>
        <taxon>Peduoviridae</taxon>
        <taxon>Maltschvirus</taxon>
        <taxon>Maltschvirus maltsch</taxon>
    </lineage>
</organism>
<evidence type="ECO:0000313" key="3">
    <source>
        <dbReference type="EMBL" id="CAB4193887.1"/>
    </source>
</evidence>
<evidence type="ECO:0000313" key="2">
    <source>
        <dbReference type="EMBL" id="CAB4175642.1"/>
    </source>
</evidence>
<proteinExistence type="predicted"/>
<sequence length="101" mass="11080">MEEKNIEAQVTLEKENTTEPTATPEAAPQNVLFGSISYADNDAYEQFISNMNISQAIFVLIASANFAQSQGSFNLLESESLSSAIRTIRKTSEKTTDSPEK</sequence>
<accession>A0A6J5PWR2</accession>
<gene>
    <name evidence="3" type="ORF">UFOVP1247_258</name>
    <name evidence="2" type="ORF">UFOVP970_298</name>
</gene>
<protein>
    <submittedName>
        <fullName evidence="2">Uncharacterized protein</fullName>
    </submittedName>
</protein>
<name>A0A6J5PWR2_9CAUD</name>
<reference evidence="2" key="1">
    <citation type="submission" date="2020-05" db="EMBL/GenBank/DDBJ databases">
        <authorList>
            <person name="Chiriac C."/>
            <person name="Salcher M."/>
            <person name="Ghai R."/>
            <person name="Kavagutti S V."/>
        </authorList>
    </citation>
    <scope>NUCLEOTIDE SEQUENCE</scope>
</reference>